<dbReference type="Pfam" id="PF10335">
    <property type="entry name" value="DUF294_C"/>
    <property type="match status" value="1"/>
</dbReference>
<evidence type="ECO:0000256" key="1">
    <source>
        <dbReference type="ARBA" id="ARBA00023122"/>
    </source>
</evidence>
<sequence>MSVENVFFTPVSQLCHRDVVTCEQDQALVEVADMMRAHNISSVVVCASQKPVGMVTDRDLRNKVVAQGLSPLELRARDIMNSPLVTIRENDYLFEALHLMSRRGIHRLCVVDDAGSLCGIVTDSDALRLQSRSPQQLMKEIEEAESTQDLKMLRLRMEQLVIHLMGTGVATRDLVQTVALLNDRLLVRLIELVRAARYPDLTGRFAFLVLGSEGRREQTLATDQDNAIVYADDLTPDELDRLRDFSIDLIDNLIGIGMPACSGGIMAKNADWRRSLGDWMQVLGKWLHTPTPDHILAGSMFFDLRTLYGDESFEQSLKQHIIGLLRRNNLFLIHSASNAVNFKPPLNFFGGIKAERRLPHRGSIELKKAGIFAITEGVKAMALQAGITDGRTRDRVSGLQQAGILTSRQGDNLIAAFDFLVTLRLRAQLLSLEQGREPSNYLPLNHLNRIEEGRLRLALEEVKNVQEFLRSRFHLHQVSR</sequence>
<gene>
    <name evidence="4" type="ORF">EDC35_102234</name>
</gene>
<proteinExistence type="predicted"/>
<dbReference type="PANTHER" id="PTHR43080:SF2">
    <property type="entry name" value="CBS DOMAIN-CONTAINING PROTEIN"/>
    <property type="match status" value="1"/>
</dbReference>
<feature type="domain" description="CBS" evidence="3">
    <location>
        <begin position="15"/>
        <end position="72"/>
    </location>
</feature>
<dbReference type="SUPFAM" id="SSF54631">
    <property type="entry name" value="CBS-domain pair"/>
    <property type="match status" value="1"/>
</dbReference>
<evidence type="ECO:0000313" key="4">
    <source>
        <dbReference type="EMBL" id="TCT22903.1"/>
    </source>
</evidence>
<reference evidence="4 5" key="1">
    <citation type="submission" date="2019-03" db="EMBL/GenBank/DDBJ databases">
        <title>Genomic Encyclopedia of Type Strains, Phase IV (KMG-IV): sequencing the most valuable type-strain genomes for metagenomic binning, comparative biology and taxonomic classification.</title>
        <authorList>
            <person name="Goeker M."/>
        </authorList>
    </citation>
    <scope>NUCLEOTIDE SEQUENCE [LARGE SCALE GENOMIC DNA]</scope>
    <source>
        <strain evidence="4 5">DSM 13587</strain>
    </source>
</reference>
<dbReference type="Pfam" id="PF00571">
    <property type="entry name" value="CBS"/>
    <property type="match status" value="2"/>
</dbReference>
<evidence type="ECO:0000259" key="3">
    <source>
        <dbReference type="PROSITE" id="PS51371"/>
    </source>
</evidence>
<dbReference type="Gene3D" id="3.10.580.10">
    <property type="entry name" value="CBS-domain"/>
    <property type="match status" value="1"/>
</dbReference>
<feature type="domain" description="CBS" evidence="3">
    <location>
        <begin position="80"/>
        <end position="137"/>
    </location>
</feature>
<keyword evidence="1 2" id="KW-0129">CBS domain</keyword>
<dbReference type="RefSeq" id="WP_132976027.1">
    <property type="nucleotide sequence ID" value="NZ_SMAO01000002.1"/>
</dbReference>
<accession>A0A4R3N721</accession>
<keyword evidence="5" id="KW-1185">Reference proteome</keyword>
<dbReference type="EMBL" id="SMAO01000002">
    <property type="protein sequence ID" value="TCT22903.1"/>
    <property type="molecule type" value="Genomic_DNA"/>
</dbReference>
<organism evidence="4 5">
    <name type="scientific">Thiobaca trueperi</name>
    <dbReference type="NCBI Taxonomy" id="127458"/>
    <lineage>
        <taxon>Bacteria</taxon>
        <taxon>Pseudomonadati</taxon>
        <taxon>Pseudomonadota</taxon>
        <taxon>Gammaproteobacteria</taxon>
        <taxon>Chromatiales</taxon>
        <taxon>Chromatiaceae</taxon>
        <taxon>Thiobaca</taxon>
    </lineage>
</organism>
<dbReference type="InterPro" id="IPR046342">
    <property type="entry name" value="CBS_dom_sf"/>
</dbReference>
<dbReference type="InterPro" id="IPR000644">
    <property type="entry name" value="CBS_dom"/>
</dbReference>
<dbReference type="CDD" id="cd05401">
    <property type="entry name" value="NT_GlnE_GlnD_like"/>
    <property type="match status" value="1"/>
</dbReference>
<evidence type="ECO:0000313" key="5">
    <source>
        <dbReference type="Proteomes" id="UP000295717"/>
    </source>
</evidence>
<dbReference type="SMART" id="SM00116">
    <property type="entry name" value="CBS"/>
    <property type="match status" value="2"/>
</dbReference>
<dbReference type="InterPro" id="IPR018821">
    <property type="entry name" value="DUF294_put_nucleoTrafse_sb-bd"/>
</dbReference>
<dbReference type="PANTHER" id="PTHR43080">
    <property type="entry name" value="CBS DOMAIN-CONTAINING PROTEIN CBSX3, MITOCHONDRIAL"/>
    <property type="match status" value="1"/>
</dbReference>
<dbReference type="Proteomes" id="UP000295717">
    <property type="component" value="Unassembled WGS sequence"/>
</dbReference>
<dbReference type="Pfam" id="PF03445">
    <property type="entry name" value="DUF294"/>
    <property type="match status" value="1"/>
</dbReference>
<evidence type="ECO:0000256" key="2">
    <source>
        <dbReference type="PROSITE-ProRule" id="PRU00703"/>
    </source>
</evidence>
<protein>
    <submittedName>
        <fullName evidence="4">CBS domain-containing protein</fullName>
    </submittedName>
</protein>
<dbReference type="GO" id="GO:0008773">
    <property type="term" value="F:[protein-PII] uridylyltransferase activity"/>
    <property type="evidence" value="ECO:0007669"/>
    <property type="project" value="InterPro"/>
</dbReference>
<dbReference type="PROSITE" id="PS51371">
    <property type="entry name" value="CBS"/>
    <property type="match status" value="2"/>
</dbReference>
<dbReference type="InterPro" id="IPR005105">
    <property type="entry name" value="GlnD_Uridyltrans_N"/>
</dbReference>
<dbReference type="AlphaFoldDB" id="A0A4R3N721"/>
<name>A0A4R3N721_9GAMM</name>
<dbReference type="OrthoDB" id="9808528at2"/>
<comment type="caution">
    <text evidence="4">The sequence shown here is derived from an EMBL/GenBank/DDBJ whole genome shotgun (WGS) entry which is preliminary data.</text>
</comment>
<dbReference type="InterPro" id="IPR051257">
    <property type="entry name" value="Diverse_CBS-Domain"/>
</dbReference>